<dbReference type="GO" id="GO:0051726">
    <property type="term" value="P:regulation of cell cycle"/>
    <property type="evidence" value="ECO:0007669"/>
    <property type="project" value="InterPro"/>
</dbReference>
<feature type="compositionally biased region" description="Basic and acidic residues" evidence="1">
    <location>
        <begin position="762"/>
        <end position="803"/>
    </location>
</feature>
<evidence type="ECO:0000313" key="2">
    <source>
        <dbReference type="EMBL" id="KAH7041094.1"/>
    </source>
</evidence>
<feature type="compositionally biased region" description="Polar residues" evidence="1">
    <location>
        <begin position="447"/>
        <end position="483"/>
    </location>
</feature>
<feature type="compositionally biased region" description="Basic and acidic residues" evidence="1">
    <location>
        <begin position="881"/>
        <end position="901"/>
    </location>
</feature>
<feature type="region of interest" description="Disordered" evidence="1">
    <location>
        <begin position="198"/>
        <end position="252"/>
    </location>
</feature>
<gene>
    <name evidence="2" type="ORF">B0I36DRAFT_379917</name>
</gene>
<feature type="compositionally biased region" description="Basic and acidic residues" evidence="1">
    <location>
        <begin position="666"/>
        <end position="711"/>
    </location>
</feature>
<feature type="compositionally biased region" description="Basic and acidic residues" evidence="1">
    <location>
        <begin position="88"/>
        <end position="99"/>
    </location>
</feature>
<feature type="compositionally biased region" description="Basic and acidic residues" evidence="1">
    <location>
        <begin position="914"/>
        <end position="924"/>
    </location>
</feature>
<feature type="compositionally biased region" description="Gly residues" evidence="1">
    <location>
        <begin position="431"/>
        <end position="443"/>
    </location>
</feature>
<feature type="compositionally biased region" description="Basic and acidic residues" evidence="1">
    <location>
        <begin position="616"/>
        <end position="626"/>
    </location>
</feature>
<dbReference type="CDD" id="cd16620">
    <property type="entry name" value="vRING-HC-C4C4_RBBP6"/>
    <property type="match status" value="1"/>
</dbReference>
<dbReference type="PANTHER" id="PTHR46528:SF1">
    <property type="entry name" value="PROTEIN SON"/>
    <property type="match status" value="1"/>
</dbReference>
<dbReference type="InterPro" id="IPR013083">
    <property type="entry name" value="Znf_RING/FYVE/PHD"/>
</dbReference>
<feature type="region of interest" description="Disordered" evidence="1">
    <location>
        <begin position="424"/>
        <end position="530"/>
    </location>
</feature>
<dbReference type="EMBL" id="JAGTJQ010000001">
    <property type="protein sequence ID" value="KAH7041094.1"/>
    <property type="molecule type" value="Genomic_DNA"/>
</dbReference>
<protein>
    <recommendedName>
        <fullName evidence="4">RING-type domain-containing protein</fullName>
    </recommendedName>
</protein>
<sequence length="958" mass="104591">MAALTEAQVELANSLTQDELPTKLRCAVCSKLAINAYRLPCCETAICETCQATLPSSCPVCEHSPVSGADCTVYKSLRTTIRVFLKTEEKKREASRPKPSDSAPATPVENAPPALAAQPATDDAAHGATAKQSQQTAISDDTGTAVPAPPSGEQVLGDPAQPADGRPQEVRGATLNDLSSCASNEISKGDATVARIDADGKPTDQDLAETTEFTPEGGDAVAGDDADEVTEAADDDQNGYQENGMGYSSGPSGGNFNGMNFAGADMNQMQMMMAMQNGMNPAAFGSFSMPGMDMNMNPMMMPNMFMNGGFGAQGMGMNGMNMNMGMNGFSGGGNDWNGQQSWNVGQDNFNPNAPGMGNGDFGNFNSGNYAGYGHHTQYNDYNRGGYGFRGRGRGRGRGFYGGYGRGYHNGYNNAPSSWAQQNGQYYNQGAQGNGFNAGQGAPGGSVDDNSQTTDQAGTTIQTEDGETTQTGREGAVNNTNGAGSSYGDASQAGAPEGMQADSGSGPLPSATVPDVPLNAPTGPKAMRQGLPNTSFHYLKARGLLPGDAGSNGSVVASPVDERHRSRSGSVHAYKDENRRDSEHGAHTYGSSDQRRPRGDDDDRHEEPRPYPASRSQSRDRSHERKESRRHRRHGSESASDGGDDDDGRDVDDEDRHRSHRSKRRSARDEDDSKGRSRDNAHDDRSRSASPDDRERDRDRDSHRDHDRERDHKRSSHRSRRDRDDRRRERDRDRDRDRDREKDRDRDGDDDRHRRSGHRSSRRDRDYDRGDRDKGRDDRRHERRDRDRDRDRDRERDRDRDSRRSSKVASSTPLTPIEGSEFNPPSGPKRHTSIFNIKGNATGSGGTLNHKRNSESASRSGGGTKGSGSSTQPAPSSSTAGKDIHTLEREARDRERLLKEAQRIAGMAGFAGSKRGRDDSDDRGSGSRRKSRRSEAVNADEEESRMRRLEAERERDRWD</sequence>
<feature type="compositionally biased region" description="Polar residues" evidence="1">
    <location>
        <begin position="130"/>
        <end position="142"/>
    </location>
</feature>
<dbReference type="Gene3D" id="3.30.40.10">
    <property type="entry name" value="Zinc/RING finger domain, C3HC4 (zinc finger)"/>
    <property type="match status" value="1"/>
</dbReference>
<evidence type="ECO:0000256" key="1">
    <source>
        <dbReference type="SAM" id="MobiDB-lite"/>
    </source>
</evidence>
<dbReference type="InterPro" id="IPR032922">
    <property type="entry name" value="SON"/>
</dbReference>
<name>A0A9P8YLB1_9PEZI</name>
<dbReference type="PANTHER" id="PTHR46528">
    <property type="entry name" value="PROTEIN SON"/>
    <property type="match status" value="1"/>
</dbReference>
<dbReference type="RefSeq" id="XP_046019149.1">
    <property type="nucleotide sequence ID" value="XM_046160797.1"/>
</dbReference>
<comment type="caution">
    <text evidence="2">The sequence shown here is derived from an EMBL/GenBank/DDBJ whole genome shotgun (WGS) entry which is preliminary data.</text>
</comment>
<feature type="compositionally biased region" description="Low complexity" evidence="1">
    <location>
        <begin position="111"/>
        <end position="128"/>
    </location>
</feature>
<feature type="compositionally biased region" description="Basic and acidic residues" evidence="1">
    <location>
        <begin position="592"/>
        <end position="608"/>
    </location>
</feature>
<evidence type="ECO:0008006" key="4">
    <source>
        <dbReference type="Google" id="ProtNLM"/>
    </source>
</evidence>
<dbReference type="OrthoDB" id="106784at2759"/>
<organism evidence="2 3">
    <name type="scientific">Microdochium trichocladiopsis</name>
    <dbReference type="NCBI Taxonomy" id="1682393"/>
    <lineage>
        <taxon>Eukaryota</taxon>
        <taxon>Fungi</taxon>
        <taxon>Dikarya</taxon>
        <taxon>Ascomycota</taxon>
        <taxon>Pezizomycotina</taxon>
        <taxon>Sordariomycetes</taxon>
        <taxon>Xylariomycetidae</taxon>
        <taxon>Xylariales</taxon>
        <taxon>Microdochiaceae</taxon>
        <taxon>Microdochium</taxon>
    </lineage>
</organism>
<feature type="compositionally biased region" description="Low complexity" evidence="1">
    <location>
        <begin position="866"/>
        <end position="879"/>
    </location>
</feature>
<feature type="compositionally biased region" description="Basic and acidic residues" evidence="1">
    <location>
        <begin position="572"/>
        <end position="585"/>
    </location>
</feature>
<dbReference type="GeneID" id="70190343"/>
<dbReference type="GO" id="GO:0043484">
    <property type="term" value="P:regulation of RNA splicing"/>
    <property type="evidence" value="ECO:0007669"/>
    <property type="project" value="InterPro"/>
</dbReference>
<feature type="region of interest" description="Disordered" evidence="1">
    <location>
        <begin position="544"/>
        <end position="958"/>
    </location>
</feature>
<accession>A0A9P8YLB1</accession>
<dbReference type="GO" id="GO:0003723">
    <property type="term" value="F:RNA binding"/>
    <property type="evidence" value="ECO:0007669"/>
    <property type="project" value="InterPro"/>
</dbReference>
<reference evidence="2" key="1">
    <citation type="journal article" date="2021" name="Nat. Commun.">
        <title>Genetic determinants of endophytism in the Arabidopsis root mycobiome.</title>
        <authorList>
            <person name="Mesny F."/>
            <person name="Miyauchi S."/>
            <person name="Thiergart T."/>
            <person name="Pickel B."/>
            <person name="Atanasova L."/>
            <person name="Karlsson M."/>
            <person name="Huettel B."/>
            <person name="Barry K.W."/>
            <person name="Haridas S."/>
            <person name="Chen C."/>
            <person name="Bauer D."/>
            <person name="Andreopoulos W."/>
            <person name="Pangilinan J."/>
            <person name="LaButti K."/>
            <person name="Riley R."/>
            <person name="Lipzen A."/>
            <person name="Clum A."/>
            <person name="Drula E."/>
            <person name="Henrissat B."/>
            <person name="Kohler A."/>
            <person name="Grigoriev I.V."/>
            <person name="Martin F.M."/>
            <person name="Hacquard S."/>
        </authorList>
    </citation>
    <scope>NUCLEOTIDE SEQUENCE</scope>
    <source>
        <strain evidence="2">MPI-CAGE-CH-0230</strain>
    </source>
</reference>
<feature type="region of interest" description="Disordered" evidence="1">
    <location>
        <begin position="88"/>
        <end position="178"/>
    </location>
</feature>
<dbReference type="Proteomes" id="UP000756346">
    <property type="component" value="Unassembled WGS sequence"/>
</dbReference>
<feature type="compositionally biased region" description="Acidic residues" evidence="1">
    <location>
        <begin position="641"/>
        <end position="652"/>
    </location>
</feature>
<feature type="compositionally biased region" description="Basic and acidic residues" evidence="1">
    <location>
        <begin position="720"/>
        <end position="752"/>
    </location>
</feature>
<feature type="compositionally biased region" description="Acidic residues" evidence="1">
    <location>
        <begin position="222"/>
        <end position="237"/>
    </location>
</feature>
<evidence type="ECO:0000313" key="3">
    <source>
        <dbReference type="Proteomes" id="UP000756346"/>
    </source>
</evidence>
<proteinExistence type="predicted"/>
<keyword evidence="3" id="KW-1185">Reference proteome</keyword>
<feature type="compositionally biased region" description="Basic and acidic residues" evidence="1">
    <location>
        <begin position="943"/>
        <end position="958"/>
    </location>
</feature>
<dbReference type="AlphaFoldDB" id="A0A9P8YLB1"/>